<evidence type="ECO:0000256" key="1">
    <source>
        <dbReference type="SAM" id="SignalP"/>
    </source>
</evidence>
<evidence type="ECO:0000313" key="5">
    <source>
        <dbReference type="WormBase" id="F21C10.19"/>
    </source>
</evidence>
<gene>
    <name evidence="3" type="ORF">CELE_F21C10.19</name>
    <name evidence="3 5" type="ORF">F21C10.19</name>
</gene>
<dbReference type="AGR" id="WB:WBGene00271808"/>
<dbReference type="InterPro" id="IPR002619">
    <property type="entry name" value="CX"/>
</dbReference>
<dbReference type="Proteomes" id="UP000001940">
    <property type="component" value="Chromosome V"/>
</dbReference>
<accession>A0A2C9C3U3</accession>
<keyword evidence="1" id="KW-0732">Signal</keyword>
<protein>
    <submittedName>
        <fullName evidence="3">CX domain-containing protein</fullName>
    </submittedName>
</protein>
<dbReference type="AlphaFoldDB" id="A0A2C9C3U3"/>
<evidence type="ECO:0000313" key="3">
    <source>
        <dbReference type="EMBL" id="SOF58840.1"/>
    </source>
</evidence>
<dbReference type="InParanoid" id="A0A2C9C3U3"/>
<dbReference type="WormBase" id="F21C10.19">
    <property type="protein sequence ID" value="CE52070"/>
    <property type="gene ID" value="WBGene00271808"/>
</dbReference>
<dbReference type="PANTHER" id="PTHR47520:SF6">
    <property type="entry name" value="CX DOMAIN-CONTAINING PROTEIN"/>
    <property type="match status" value="1"/>
</dbReference>
<proteinExistence type="predicted"/>
<dbReference type="EMBL" id="BX284605">
    <property type="protein sequence ID" value="SOF58840.1"/>
    <property type="molecule type" value="Genomic_DNA"/>
</dbReference>
<organism evidence="3 4">
    <name type="scientific">Caenorhabditis elegans</name>
    <dbReference type="NCBI Taxonomy" id="6239"/>
    <lineage>
        <taxon>Eukaryota</taxon>
        <taxon>Metazoa</taxon>
        <taxon>Ecdysozoa</taxon>
        <taxon>Nematoda</taxon>
        <taxon>Chromadorea</taxon>
        <taxon>Rhabditida</taxon>
        <taxon>Rhabditina</taxon>
        <taxon>Rhabditomorpha</taxon>
        <taxon>Rhabditoidea</taxon>
        <taxon>Rhabditidae</taxon>
        <taxon>Peloderinae</taxon>
        <taxon>Caenorhabditis</taxon>
    </lineage>
</organism>
<dbReference type="PANTHER" id="PTHR47520">
    <property type="entry name" value="CX DOMAIN-CONTAINING PROTEIN-RELATED"/>
    <property type="match status" value="1"/>
</dbReference>
<name>A0A2C9C3U3_CAEEL</name>
<evidence type="ECO:0000313" key="4">
    <source>
        <dbReference type="Proteomes" id="UP000001940"/>
    </source>
</evidence>
<sequence>MNVLFWSFLLLFPLFNNAEDSLRVYVNSIPGQTIGISLYGQKYYWEGHVVNDTDKICKYELGNDDEKFKNVEFPNGKRPAFLIFECKSSESYCGSECCENSSWFTKREGLHQL</sequence>
<keyword evidence="4" id="KW-1185">Reference proteome</keyword>
<dbReference type="Bgee" id="WBGene00271808">
    <property type="expression patterns" value="Expressed in material anatomical entity and 2 other cell types or tissues"/>
</dbReference>
<feature type="signal peptide" evidence="1">
    <location>
        <begin position="1"/>
        <end position="18"/>
    </location>
</feature>
<dbReference type="Pfam" id="PF01705">
    <property type="entry name" value="CX"/>
    <property type="match status" value="1"/>
</dbReference>
<reference evidence="3 4" key="1">
    <citation type="journal article" date="1998" name="Science">
        <title>Genome sequence of the nematode C. elegans: a platform for investigating biology.</title>
        <authorList>
            <consortium name="The C. elegans sequencing consortium"/>
            <person name="Sulson J.E."/>
            <person name="Waterston R."/>
        </authorList>
    </citation>
    <scope>NUCLEOTIDE SEQUENCE [LARGE SCALE GENOMIC DNA]</scope>
    <source>
        <strain evidence="3 4">Bristol N2</strain>
    </source>
</reference>
<feature type="domain" description="CX" evidence="2">
    <location>
        <begin position="43"/>
        <end position="99"/>
    </location>
</feature>
<evidence type="ECO:0000259" key="2">
    <source>
        <dbReference type="Pfam" id="PF01705"/>
    </source>
</evidence>
<feature type="chain" id="PRO_5013242891" evidence="1">
    <location>
        <begin position="19"/>
        <end position="113"/>
    </location>
</feature>